<keyword evidence="1" id="KW-0479">Metal-binding</keyword>
<dbReference type="InterPro" id="IPR050626">
    <property type="entry name" value="Peptidase_M16"/>
</dbReference>
<dbReference type="Pfam" id="PF22456">
    <property type="entry name" value="PqqF-like_C_4"/>
    <property type="match status" value="1"/>
</dbReference>
<dbReference type="InterPro" id="IPR054734">
    <property type="entry name" value="PqqF-like_C_4"/>
</dbReference>
<dbReference type="Proteomes" id="UP001257914">
    <property type="component" value="Unassembled WGS sequence"/>
</dbReference>
<dbReference type="PANTHER" id="PTHR43690:SF18">
    <property type="entry name" value="INSULIN-DEGRADING ENZYME-RELATED"/>
    <property type="match status" value="1"/>
</dbReference>
<evidence type="ECO:0008006" key="6">
    <source>
        <dbReference type="Google" id="ProtNLM"/>
    </source>
</evidence>
<dbReference type="InterPro" id="IPR032632">
    <property type="entry name" value="Peptidase_M16_M"/>
</dbReference>
<sequence>MHHYDVDNYVYGDYCMDGYTSKQWQELFSYFDANNMRLTLVSQNIHTNQKAHWYHTPYYVEALSVDQITQLNEQQAASGRYHFPVRNPYLTKPIKLESPDFNSMIPVSIDHDLGWQTWFKQDVSFRVPKGNIYLGLDLPFGVKSKRNQAMMRFFCDLFMDSVSEQHYQAEMAGLHYNLYAHNAGVTLYTSGLSNNQDSLMLTLLESMITIKFTNMRFKEVKRQLIKHWRNAESNKPISQLFALLNSKLMPTTATSNELAIELNNVNFEEFEQFASQLFSQIYAEILLYGNWTTSQAIGINQSLKLKLTSCHKVDELPRAITSLAPAELLYFDKEIEHNDNAALLYIQGLTDVVNTKFDYMEKAVFILVSQILSPFSFNYLRAEKQLGYLAGSGYMPLCNTPGLAIYIQSHDYTSPPLNSNILNCLTYFIEEVEMMDNQEFEQHKQAVIHQYNELPSNLNQKSQQLWISIGNQDYGFIQKEMIANEISSITKPQLINWCRSKLNQDNLQGIQLGSIKAAV</sequence>
<evidence type="ECO:0000256" key="1">
    <source>
        <dbReference type="ARBA" id="ARBA00022723"/>
    </source>
</evidence>
<dbReference type="InterPro" id="IPR011249">
    <property type="entry name" value="Metalloenz_LuxS/M16"/>
</dbReference>
<accession>A0ABU3R4B5</accession>
<organism evidence="4 5">
    <name type="scientific">Psychrosphaera aquimarina</name>
    <dbReference type="NCBI Taxonomy" id="2044854"/>
    <lineage>
        <taxon>Bacteria</taxon>
        <taxon>Pseudomonadati</taxon>
        <taxon>Pseudomonadota</taxon>
        <taxon>Gammaproteobacteria</taxon>
        <taxon>Alteromonadales</taxon>
        <taxon>Pseudoalteromonadaceae</taxon>
        <taxon>Psychrosphaera</taxon>
    </lineage>
</organism>
<proteinExistence type="predicted"/>
<name>A0ABU3R4B5_9GAMM</name>
<keyword evidence="5" id="KW-1185">Reference proteome</keyword>
<gene>
    <name evidence="4" type="ORF">RT723_16245</name>
</gene>
<dbReference type="Pfam" id="PF16187">
    <property type="entry name" value="Peptidase_M16_M"/>
    <property type="match status" value="1"/>
</dbReference>
<feature type="domain" description="Peptidase M16 middle/third" evidence="2">
    <location>
        <begin position="1"/>
        <end position="258"/>
    </location>
</feature>
<dbReference type="Gene3D" id="3.30.830.10">
    <property type="entry name" value="Metalloenzyme, LuxS/M16 peptidase-like"/>
    <property type="match status" value="3"/>
</dbReference>
<reference evidence="4 5" key="1">
    <citation type="submission" date="2023-10" db="EMBL/GenBank/DDBJ databases">
        <title>Psychrosphaera aquimaarina strain SW33 isolated from seawater.</title>
        <authorList>
            <person name="Bayburt H."/>
            <person name="Kim J.M."/>
            <person name="Choi B.J."/>
            <person name="Jeon C.O."/>
        </authorList>
    </citation>
    <scope>NUCLEOTIDE SEQUENCE [LARGE SCALE GENOMIC DNA]</scope>
    <source>
        <strain evidence="4 5">KCTC 52743</strain>
    </source>
</reference>
<dbReference type="RefSeq" id="WP_315948177.1">
    <property type="nucleotide sequence ID" value="NZ_JAWCUA010000010.1"/>
</dbReference>
<protein>
    <recommendedName>
        <fullName evidence="6">Pitrilysin</fullName>
    </recommendedName>
</protein>
<evidence type="ECO:0000313" key="5">
    <source>
        <dbReference type="Proteomes" id="UP001257914"/>
    </source>
</evidence>
<evidence type="ECO:0000259" key="2">
    <source>
        <dbReference type="Pfam" id="PF16187"/>
    </source>
</evidence>
<evidence type="ECO:0000259" key="3">
    <source>
        <dbReference type="Pfam" id="PF22456"/>
    </source>
</evidence>
<evidence type="ECO:0000313" key="4">
    <source>
        <dbReference type="EMBL" id="MDU0114514.1"/>
    </source>
</evidence>
<dbReference type="PANTHER" id="PTHR43690">
    <property type="entry name" value="NARDILYSIN"/>
    <property type="match status" value="1"/>
</dbReference>
<comment type="caution">
    <text evidence="4">The sequence shown here is derived from an EMBL/GenBank/DDBJ whole genome shotgun (WGS) entry which is preliminary data.</text>
</comment>
<dbReference type="SUPFAM" id="SSF63411">
    <property type="entry name" value="LuxS/MPP-like metallohydrolase"/>
    <property type="match status" value="3"/>
</dbReference>
<dbReference type="EMBL" id="JAWCUA010000010">
    <property type="protein sequence ID" value="MDU0114514.1"/>
    <property type="molecule type" value="Genomic_DNA"/>
</dbReference>
<feature type="domain" description="Coenzyme PQQ synthesis protein F-like C-terminal lobe" evidence="3">
    <location>
        <begin position="367"/>
        <end position="466"/>
    </location>
</feature>